<evidence type="ECO:0000313" key="2">
    <source>
        <dbReference type="Proteomes" id="UP000315783"/>
    </source>
</evidence>
<keyword evidence="2" id="KW-1185">Reference proteome</keyword>
<sequence length="62" mass="6770">MVSGPPSSVSDSSALVCACHQPTVTASLEYLADTCVSHYIMIEKSGIEEFILNENVRCYLKM</sequence>
<gene>
    <name evidence="1" type="ORF">IF1G_11260</name>
</gene>
<accession>A0A545VIN6</accession>
<dbReference type="EMBL" id="SPUK01000038">
    <property type="protein sequence ID" value="TQV90088.1"/>
    <property type="molecule type" value="Genomic_DNA"/>
</dbReference>
<dbReference type="AlphaFoldDB" id="A0A545VIN6"/>
<proteinExistence type="predicted"/>
<comment type="caution">
    <text evidence="1">The sequence shown here is derived from an EMBL/GenBank/DDBJ whole genome shotgun (WGS) entry which is preliminary data.</text>
</comment>
<reference evidence="1 2" key="1">
    <citation type="journal article" date="2019" name="Appl. Microbiol. Biotechnol.">
        <title>Genome sequence of Isaria javanica and comparative genome analysis insights into family S53 peptidase evolution in fungal entomopathogens.</title>
        <authorList>
            <person name="Lin R."/>
            <person name="Zhang X."/>
            <person name="Xin B."/>
            <person name="Zou M."/>
            <person name="Gao Y."/>
            <person name="Qin F."/>
            <person name="Hu Q."/>
            <person name="Xie B."/>
            <person name="Cheng X."/>
        </authorList>
    </citation>
    <scope>NUCLEOTIDE SEQUENCE [LARGE SCALE GENOMIC DNA]</scope>
    <source>
        <strain evidence="1 2">IJ1G</strain>
    </source>
</reference>
<name>A0A545VIN6_9HYPO</name>
<dbReference type="Proteomes" id="UP000315783">
    <property type="component" value="Unassembled WGS sequence"/>
</dbReference>
<organism evidence="1 2">
    <name type="scientific">Cordyceps javanica</name>
    <dbReference type="NCBI Taxonomy" id="43265"/>
    <lineage>
        <taxon>Eukaryota</taxon>
        <taxon>Fungi</taxon>
        <taxon>Dikarya</taxon>
        <taxon>Ascomycota</taxon>
        <taxon>Pezizomycotina</taxon>
        <taxon>Sordariomycetes</taxon>
        <taxon>Hypocreomycetidae</taxon>
        <taxon>Hypocreales</taxon>
        <taxon>Cordycipitaceae</taxon>
        <taxon>Cordyceps</taxon>
    </lineage>
</organism>
<protein>
    <submittedName>
        <fullName evidence="1">Uncharacterized protein</fullName>
    </submittedName>
</protein>
<evidence type="ECO:0000313" key="1">
    <source>
        <dbReference type="EMBL" id="TQV90088.1"/>
    </source>
</evidence>